<keyword evidence="8" id="KW-1185">Reference proteome</keyword>
<comment type="subcellular location">
    <subcellularLocation>
        <location evidence="1">Secreted</location>
    </subcellularLocation>
</comment>
<evidence type="ECO:0000256" key="4">
    <source>
        <dbReference type="ARBA" id="ARBA00023295"/>
    </source>
</evidence>
<dbReference type="GO" id="GO:0005975">
    <property type="term" value="P:carbohydrate metabolic process"/>
    <property type="evidence" value="ECO:0007669"/>
    <property type="project" value="InterPro"/>
</dbReference>
<dbReference type="PANTHER" id="PTHR38340">
    <property type="entry name" value="S-LAYER PROTEIN"/>
    <property type="match status" value="1"/>
</dbReference>
<dbReference type="RefSeq" id="WP_202063369.1">
    <property type="nucleotide sequence ID" value="NZ_JAEQMY010000042.1"/>
</dbReference>
<dbReference type="Gene3D" id="2.150.10.10">
    <property type="entry name" value="Serralysin-like metalloprotease, C-terminal"/>
    <property type="match status" value="3"/>
</dbReference>
<evidence type="ECO:0000256" key="3">
    <source>
        <dbReference type="ARBA" id="ARBA00022801"/>
    </source>
</evidence>
<organism evidence="7 8">
    <name type="scientific">Microvirga aerilata</name>
    <dbReference type="NCBI Taxonomy" id="670292"/>
    <lineage>
        <taxon>Bacteria</taxon>
        <taxon>Pseudomonadati</taxon>
        <taxon>Pseudomonadota</taxon>
        <taxon>Alphaproteobacteria</taxon>
        <taxon>Hyphomicrobiales</taxon>
        <taxon>Methylobacteriaceae</taxon>
        <taxon>Microvirga</taxon>
    </lineage>
</organism>
<reference evidence="7" key="1">
    <citation type="submission" date="2021-01" db="EMBL/GenBank/DDBJ databases">
        <title>Microvirga sp.</title>
        <authorList>
            <person name="Kim M.K."/>
        </authorList>
    </citation>
    <scope>NUCLEOTIDE SEQUENCE</scope>
    <source>
        <strain evidence="7">5420S-16</strain>
    </source>
</reference>
<comment type="caution">
    <text evidence="7">The sequence shown here is derived from an EMBL/GenBank/DDBJ whole genome shotgun (WGS) entry which is preliminary data.</text>
</comment>
<feature type="compositionally biased region" description="Basic and acidic residues" evidence="5">
    <location>
        <begin position="265"/>
        <end position="274"/>
    </location>
</feature>
<dbReference type="InterPro" id="IPR008965">
    <property type="entry name" value="CBM2/CBM3_carb-bd_dom_sf"/>
</dbReference>
<evidence type="ECO:0000259" key="6">
    <source>
        <dbReference type="PROSITE" id="PS51173"/>
    </source>
</evidence>
<evidence type="ECO:0000313" key="7">
    <source>
        <dbReference type="EMBL" id="MBL0406501.1"/>
    </source>
</evidence>
<dbReference type="GO" id="GO:0004553">
    <property type="term" value="F:hydrolase activity, hydrolyzing O-glycosyl compounds"/>
    <property type="evidence" value="ECO:0007669"/>
    <property type="project" value="InterPro"/>
</dbReference>
<dbReference type="Gene3D" id="2.60.40.290">
    <property type="match status" value="1"/>
</dbReference>
<evidence type="ECO:0000256" key="2">
    <source>
        <dbReference type="ARBA" id="ARBA00022525"/>
    </source>
</evidence>
<keyword evidence="3" id="KW-0378">Hydrolase</keyword>
<dbReference type="InterPro" id="IPR018511">
    <property type="entry name" value="Hemolysin-typ_Ca-bd_CS"/>
</dbReference>
<dbReference type="GO" id="GO:0005509">
    <property type="term" value="F:calcium ion binding"/>
    <property type="evidence" value="ECO:0007669"/>
    <property type="project" value="InterPro"/>
</dbReference>
<keyword evidence="2" id="KW-0964">Secreted</keyword>
<evidence type="ECO:0000256" key="5">
    <source>
        <dbReference type="SAM" id="MobiDB-lite"/>
    </source>
</evidence>
<keyword evidence="4" id="KW-0326">Glycosidase</keyword>
<feature type="compositionally biased region" description="Polar residues" evidence="5">
    <location>
        <begin position="1"/>
        <end position="23"/>
    </location>
</feature>
<gene>
    <name evidence="7" type="ORF">JKG68_21310</name>
</gene>
<proteinExistence type="predicted"/>
<dbReference type="EMBL" id="JAEQMY010000042">
    <property type="protein sequence ID" value="MBL0406501.1"/>
    <property type="molecule type" value="Genomic_DNA"/>
</dbReference>
<feature type="compositionally biased region" description="Low complexity" evidence="5">
    <location>
        <begin position="24"/>
        <end position="36"/>
    </location>
</feature>
<feature type="region of interest" description="Disordered" evidence="5">
    <location>
        <begin position="1"/>
        <end position="42"/>
    </location>
</feature>
<accession>A0A937D123</accession>
<dbReference type="PROSITE" id="PS00330">
    <property type="entry name" value="HEMOLYSIN_CALCIUM"/>
    <property type="match status" value="1"/>
</dbReference>
<dbReference type="InterPro" id="IPR018366">
    <property type="entry name" value="CBM2_CS"/>
</dbReference>
<dbReference type="SUPFAM" id="SSF49384">
    <property type="entry name" value="Carbohydrate-binding domain"/>
    <property type="match status" value="1"/>
</dbReference>
<dbReference type="PROSITE" id="PS00561">
    <property type="entry name" value="CBM2_A"/>
    <property type="match status" value="1"/>
</dbReference>
<feature type="domain" description="CBM2" evidence="6">
    <location>
        <begin position="569"/>
        <end position="684"/>
    </location>
</feature>
<dbReference type="GO" id="GO:0005576">
    <property type="term" value="C:extracellular region"/>
    <property type="evidence" value="ECO:0007669"/>
    <property type="project" value="UniProtKB-SubCell"/>
</dbReference>
<dbReference type="Pfam" id="PF00353">
    <property type="entry name" value="HemolysinCabind"/>
    <property type="match status" value="4"/>
</dbReference>
<evidence type="ECO:0000313" key="8">
    <source>
        <dbReference type="Proteomes" id="UP000605848"/>
    </source>
</evidence>
<dbReference type="Proteomes" id="UP000605848">
    <property type="component" value="Unassembled WGS sequence"/>
</dbReference>
<dbReference type="PROSITE" id="PS51173">
    <property type="entry name" value="CBM2"/>
    <property type="match status" value="1"/>
</dbReference>
<dbReference type="InterPro" id="IPR001343">
    <property type="entry name" value="Hemolysn_Ca-bd"/>
</dbReference>
<dbReference type="SUPFAM" id="SSF51120">
    <property type="entry name" value="beta-Roll"/>
    <property type="match status" value="2"/>
</dbReference>
<dbReference type="InterPro" id="IPR011049">
    <property type="entry name" value="Serralysin-like_metalloprot_C"/>
</dbReference>
<dbReference type="GO" id="GO:0030247">
    <property type="term" value="F:polysaccharide binding"/>
    <property type="evidence" value="ECO:0007669"/>
    <property type="project" value="UniProtKB-UniRule"/>
</dbReference>
<dbReference type="Pfam" id="PF00553">
    <property type="entry name" value="CBM_2"/>
    <property type="match status" value="1"/>
</dbReference>
<dbReference type="InterPro" id="IPR001919">
    <property type="entry name" value="CBD2"/>
</dbReference>
<dbReference type="PANTHER" id="PTHR38340:SF1">
    <property type="entry name" value="S-LAYER PROTEIN"/>
    <property type="match status" value="1"/>
</dbReference>
<dbReference type="InterPro" id="IPR050557">
    <property type="entry name" value="RTX_toxin/Mannuronan_C5-epim"/>
</dbReference>
<protein>
    <submittedName>
        <fullName evidence="7">Cellulose binding domain-containing protein</fullName>
    </submittedName>
</protein>
<dbReference type="PRINTS" id="PR00313">
    <property type="entry name" value="CABNDNGRPT"/>
</dbReference>
<name>A0A937D123_9HYPH</name>
<feature type="region of interest" description="Disordered" evidence="5">
    <location>
        <begin position="205"/>
        <end position="279"/>
    </location>
</feature>
<dbReference type="AlphaFoldDB" id="A0A937D123"/>
<sequence>MSDASNTSYKNTGSQPSDTTPADTVSSQASGSTTSSPDQAGSRRVQLALNYKDPDVLITVEEKNGDLLFIVELTKGPSNLADLRALFFNVSDSSLLSGLTVANHAITVRDKGSDKVIVSDIKDVKVAKGDGTVVKVGDTGSANINGEGESHTADFGIEFGTPGDGKDDVRIGTFILSHEKDLTLDLIDEEFFAVRLMAVGPEGKRNDSLKLFGTMPKAADGGQTVPPGGREDTTPGGGDQTTPPGGNEPSQGQYDDLIEAGDGDDIIHGGRGNDEMQGEAGNDTIIGGTDDGRLAWTGAKLTKVTIGDNLYGNDGNDTYFYEKGDGVDLIWDFRPDDDTVVLGYSSKEIIGATYVRGVTNRIETQSHDKIALILGKGDKVHDAIVINDFGGLRESDRKAFVFADGVTLSMRELLALTETAPVATALPATWTGVAGSAKRPAGRAVNSVDLFGSNDADTLLGRAGDDRLYGNEGFNQLNGNDGYDELYGGNVSDVMIGGKGDDLGYGNGGADTVIGGVGSDKLYGAGGADIIYGDTDGAEDGRDISHGKYNFKFGLDLGSKYRDLFKSAEPVNGIEVSASPLAIGQGKNWWGGFEITLTITADASLAGWSLFLNSAYEITSVWGAEMSKLQGGNTSALYQLKNAPWNGSLAMGQTTTVGFTVRTPFNAVIDDASLLLKGLKIGREATLDAEVAGALSFINEKLSKMPQITASDDYTLTGTTAKLVAVSGNKAIDLVGNKLGNVIIGNDGTNEIAGRAGKDVLTGKKGKDSFVFDSKLSKANVDKITDFKVADDSFLLENALFTKVGKGSDAKPGKLKKAFFTIGDGAKDENDYIIYNKQTGDLSYDADGSGDGNAVVFATISKSRSERFMSFDKALRSCGS</sequence>
<dbReference type="SMART" id="SM00637">
    <property type="entry name" value="CBD_II"/>
    <property type="match status" value="1"/>
</dbReference>
<evidence type="ECO:0000256" key="1">
    <source>
        <dbReference type="ARBA" id="ARBA00004613"/>
    </source>
</evidence>
<dbReference type="InterPro" id="IPR012291">
    <property type="entry name" value="CBM2_carb-bd_dom_sf"/>
</dbReference>